<feature type="compositionally biased region" description="Low complexity" evidence="1">
    <location>
        <begin position="975"/>
        <end position="998"/>
    </location>
</feature>
<evidence type="ECO:0000256" key="1">
    <source>
        <dbReference type="SAM" id="MobiDB-lite"/>
    </source>
</evidence>
<feature type="compositionally biased region" description="Low complexity" evidence="1">
    <location>
        <begin position="842"/>
        <end position="867"/>
    </location>
</feature>
<feature type="region of interest" description="Disordered" evidence="1">
    <location>
        <begin position="264"/>
        <end position="350"/>
    </location>
</feature>
<feature type="compositionally biased region" description="Polar residues" evidence="1">
    <location>
        <begin position="131"/>
        <end position="149"/>
    </location>
</feature>
<keyword evidence="4" id="KW-1185">Reference proteome</keyword>
<dbReference type="EMBL" id="JAPEIS010000008">
    <property type="protein sequence ID" value="KAJ8064047.1"/>
    <property type="molecule type" value="Genomic_DNA"/>
</dbReference>
<dbReference type="Proteomes" id="UP001152300">
    <property type="component" value="Unassembled WGS sequence"/>
</dbReference>
<evidence type="ECO:0000259" key="2">
    <source>
        <dbReference type="Pfam" id="PF00646"/>
    </source>
</evidence>
<dbReference type="OrthoDB" id="2322499at2759"/>
<dbReference type="InterPro" id="IPR001810">
    <property type="entry name" value="F-box_dom"/>
</dbReference>
<feature type="compositionally biased region" description="Polar residues" evidence="1">
    <location>
        <begin position="684"/>
        <end position="704"/>
    </location>
</feature>
<feature type="region of interest" description="Disordered" evidence="1">
    <location>
        <begin position="834"/>
        <end position="894"/>
    </location>
</feature>
<name>A0A9X0AJQ7_9HELO</name>
<feature type="compositionally biased region" description="Low complexity" evidence="1">
    <location>
        <begin position="267"/>
        <end position="288"/>
    </location>
</feature>
<feature type="compositionally biased region" description="Polar residues" evidence="1">
    <location>
        <begin position="999"/>
        <end position="1014"/>
    </location>
</feature>
<dbReference type="Pfam" id="PF00646">
    <property type="entry name" value="F-box"/>
    <property type="match status" value="1"/>
</dbReference>
<feature type="compositionally biased region" description="Low complexity" evidence="1">
    <location>
        <begin position="150"/>
        <end position="161"/>
    </location>
</feature>
<evidence type="ECO:0000313" key="3">
    <source>
        <dbReference type="EMBL" id="KAJ8064047.1"/>
    </source>
</evidence>
<feature type="compositionally biased region" description="Basic and acidic residues" evidence="1">
    <location>
        <begin position="674"/>
        <end position="683"/>
    </location>
</feature>
<dbReference type="AlphaFoldDB" id="A0A9X0AJQ7"/>
<reference evidence="3" key="1">
    <citation type="submission" date="2022-11" db="EMBL/GenBank/DDBJ databases">
        <title>Genome Resource of Sclerotinia nivalis Strain SnTB1, a Plant Pathogen Isolated from American Ginseng.</title>
        <authorList>
            <person name="Fan S."/>
        </authorList>
    </citation>
    <scope>NUCLEOTIDE SEQUENCE</scope>
    <source>
        <strain evidence="3">SnTB1</strain>
    </source>
</reference>
<sequence length="1031" mass="113637">MSVSHTASFAMSDVEIDLAAMFEDSIAIARDVVKGMILKHCNAPLDGQNICFTAQRILAGDERYDRVLTMRESDLSADTMAQNNIVQLPYSGNTIGPTFHPSTMGQMGQMVQTNSPLTMSNINSHLHRESSMQNSNNSQFRPQSSFSVAQTQTQTQTRTQTELPQVSNLLQGANNYHQQTYPSNNNLHSLSSNRRPPQLPQVSGSVKYPHSMGDLFSRSDSILASQNINPTNRSGFQQQMILKLQQGSRNLGNLSYSNSYTAYAGQGSSSTLERSSSNGSLSSNLSLPPLAPAQRSPHTDSLLIVESRSTTQSRAETPLDLEMAKNTNSKKRRAQTDEQKAAAKKAKTNKGEKADKLELMKDKAKYNLPVPVWMRILEFCPPIFLRKARFVSKEWKSWVENFSSIHVNCRKENFGYNLPEHIPGLSAKQYVDLLGGKGCMEPGCKNKDASRTHWAWKKRWCFSCWKEKIEREDRIQKHRQLQYTRPVIDKLLECIPVSMYDSFGKPHDYVEDGPQALTNQLATHRLYKYYLIVDVDNIIKEYEALTPDPFREDPTHDAQQKATARQIWEDKMAKLDEERDKFFEAKKAENDKLMQLVLQIEAAIRERRAKGRKPNDANRESRRTLFLKLAKRDLPEVPEEFIISTKAFKAAVRIFRDGGSERGWRTLKPKIEEEYASSKKKDQQATNPATNTPSRSSDQDTQMTGHDLGNFELDNDDFQQLGNGGLQQNLQQTQLQGFQLQKSTAFTSNKSLDMTPSGGSLGFRTSFMTSGSRPAHNPVTAFLSGGSIFVNQPFGNSASALPMVMNSSSNGSLNNNGSSASSLNNVSHMNNDFSTNSLAPLSQNNNGSSIGSSSNFSRGSNSFSNGSMTPLPQNNNGRSMGSSSNMSFGNINFMPHRSQNINGASIGSSNNISFGNNSFPISSLNQISQSNNGSSVNPSSNLASYNNAFNSGPLNHFTQNNSGSSLVPSHSLNYASQNSNASSANSSSHVSQTNNSSSLVPGNPSNVGSSSTPRSAMAISSIITGTQPQSS</sequence>
<feature type="compositionally biased region" description="Polar residues" evidence="1">
    <location>
        <begin position="960"/>
        <end position="974"/>
    </location>
</feature>
<feature type="region of interest" description="Disordered" evidence="1">
    <location>
        <begin position="960"/>
        <end position="1014"/>
    </location>
</feature>
<feature type="region of interest" description="Disordered" evidence="1">
    <location>
        <begin position="674"/>
        <end position="716"/>
    </location>
</feature>
<feature type="region of interest" description="Disordered" evidence="1">
    <location>
        <begin position="176"/>
        <end position="205"/>
    </location>
</feature>
<accession>A0A9X0AJQ7</accession>
<gene>
    <name evidence="3" type="ORF">OCU04_007887</name>
</gene>
<organism evidence="3 4">
    <name type="scientific">Sclerotinia nivalis</name>
    <dbReference type="NCBI Taxonomy" id="352851"/>
    <lineage>
        <taxon>Eukaryota</taxon>
        <taxon>Fungi</taxon>
        <taxon>Dikarya</taxon>
        <taxon>Ascomycota</taxon>
        <taxon>Pezizomycotina</taxon>
        <taxon>Leotiomycetes</taxon>
        <taxon>Helotiales</taxon>
        <taxon>Sclerotiniaceae</taxon>
        <taxon>Sclerotinia</taxon>
    </lineage>
</organism>
<feature type="compositionally biased region" description="Low complexity" evidence="1">
    <location>
        <begin position="183"/>
        <end position="193"/>
    </location>
</feature>
<dbReference type="SUPFAM" id="SSF81383">
    <property type="entry name" value="F-box domain"/>
    <property type="match status" value="1"/>
</dbReference>
<feature type="region of interest" description="Disordered" evidence="1">
    <location>
        <begin position="127"/>
        <end position="161"/>
    </location>
</feature>
<comment type="caution">
    <text evidence="3">The sequence shown here is derived from an EMBL/GenBank/DDBJ whole genome shotgun (WGS) entry which is preliminary data.</text>
</comment>
<proteinExistence type="predicted"/>
<feature type="domain" description="F-box" evidence="2">
    <location>
        <begin position="367"/>
        <end position="403"/>
    </location>
</feature>
<protein>
    <recommendedName>
        <fullName evidence="2">F-box domain-containing protein</fullName>
    </recommendedName>
</protein>
<feature type="compositionally biased region" description="Low complexity" evidence="1">
    <location>
        <begin position="874"/>
        <end position="894"/>
    </location>
</feature>
<evidence type="ECO:0000313" key="4">
    <source>
        <dbReference type="Proteomes" id="UP001152300"/>
    </source>
</evidence>
<dbReference type="InterPro" id="IPR036047">
    <property type="entry name" value="F-box-like_dom_sf"/>
</dbReference>